<keyword evidence="7" id="KW-1185">Reference proteome</keyword>
<feature type="domain" description="Myb-like" evidence="4">
    <location>
        <begin position="78"/>
        <end position="124"/>
    </location>
</feature>
<reference evidence="7" key="1">
    <citation type="journal article" date="2010" name="Genome Biol.">
        <title>Genome sequence of the necrotrophic plant pathogen Pythium ultimum reveals original pathogenicity mechanisms and effector repertoire.</title>
        <authorList>
            <person name="Levesque C.A."/>
            <person name="Brouwer H."/>
            <person name="Cano L."/>
            <person name="Hamilton J.P."/>
            <person name="Holt C."/>
            <person name="Huitema E."/>
            <person name="Raffaele S."/>
            <person name="Robideau G.P."/>
            <person name="Thines M."/>
            <person name="Win J."/>
            <person name="Zerillo M.M."/>
            <person name="Beakes G.W."/>
            <person name="Boore J.L."/>
            <person name="Busam D."/>
            <person name="Dumas B."/>
            <person name="Ferriera S."/>
            <person name="Fuerstenberg S.I."/>
            <person name="Gachon C.M."/>
            <person name="Gaulin E."/>
            <person name="Govers F."/>
            <person name="Grenville-Briggs L."/>
            <person name="Horner N."/>
            <person name="Hostetler J."/>
            <person name="Jiang R.H."/>
            <person name="Johnson J."/>
            <person name="Krajaejun T."/>
            <person name="Lin H."/>
            <person name="Meijer H.J."/>
            <person name="Moore B."/>
            <person name="Morris P."/>
            <person name="Phuntmart V."/>
            <person name="Puiu D."/>
            <person name="Shetty J."/>
            <person name="Stajich J.E."/>
            <person name="Tripathy S."/>
            <person name="Wawra S."/>
            <person name="van West P."/>
            <person name="Whitty B.R."/>
            <person name="Coutinho P.M."/>
            <person name="Henrissat B."/>
            <person name="Martin F."/>
            <person name="Thomas P.D."/>
            <person name="Tyler B.M."/>
            <person name="De Vries R.P."/>
            <person name="Kamoun S."/>
            <person name="Yandell M."/>
            <person name="Tisserat N."/>
            <person name="Buell C.R."/>
        </authorList>
    </citation>
    <scope>NUCLEOTIDE SEQUENCE</scope>
    <source>
        <strain evidence="7">DAOM:BR144</strain>
    </source>
</reference>
<evidence type="ECO:0000313" key="7">
    <source>
        <dbReference type="Proteomes" id="UP000019132"/>
    </source>
</evidence>
<dbReference type="AlphaFoldDB" id="K3WLJ0"/>
<reference evidence="6" key="3">
    <citation type="submission" date="2015-02" db="UniProtKB">
        <authorList>
            <consortium name="EnsemblProtists"/>
        </authorList>
    </citation>
    <scope>IDENTIFICATION</scope>
    <source>
        <strain evidence="6">DAOM BR144</strain>
    </source>
</reference>
<dbReference type="VEuPathDB" id="FungiDB:PYU1_G005820"/>
<sequence length="407" mass="46050">MERRFSPYQRRSQKKPKPNSLSQVEEPWTSEEDELLRGAVYKHGGKKWKTIATFFNKRTPAQCNFRWNELQNHGTAVKKPWSPGEDLRMLELVESHGASKWAVIASYLPGRNGKQCRERWHNQLNPAIKKGPWTPEEDEIIMEMQAKYGNRWAKITEKLPGRTDNAVKNHWHSSMKAKYKDILHPSTSPTEEMSCTASEIFGLPRDVIDDINDPLSIMHENTFVDAMEPFPQETAGEEFPFLPEYGSVESPTSHDAVYTDEAFLNCMSSDFGNELEYPYTPAVDFEKDQGSSMSTCTECDEVLESVDELCANDDVLRGEIAMLKTMYVNPEQGNAAATLGLEWSEEAQYPIDFLPGVLPPYTIDDCLVDELPVLHAEAIDDIGMDQVAQPVACPPEDEGSFQLVVTM</sequence>
<dbReference type="InterPro" id="IPR009057">
    <property type="entry name" value="Homeodomain-like_sf"/>
</dbReference>
<evidence type="ECO:0000256" key="2">
    <source>
        <dbReference type="ARBA" id="ARBA00023125"/>
    </source>
</evidence>
<keyword evidence="2" id="KW-0238">DNA-binding</keyword>
<reference evidence="7" key="2">
    <citation type="submission" date="2010-04" db="EMBL/GenBank/DDBJ databases">
        <authorList>
            <person name="Buell R."/>
            <person name="Hamilton J."/>
            <person name="Hostetler J."/>
        </authorList>
    </citation>
    <scope>NUCLEOTIDE SEQUENCE [LARGE SCALE GENOMIC DNA]</scope>
    <source>
        <strain evidence="7">DAOM:BR144</strain>
    </source>
</reference>
<dbReference type="PANTHER" id="PTHR45614:SF274">
    <property type="entry name" value="MYB-LIKE DNA-BINDING PROTEIN"/>
    <property type="match status" value="1"/>
</dbReference>
<protein>
    <submittedName>
        <fullName evidence="6">Uncharacterized protein</fullName>
    </submittedName>
</protein>
<dbReference type="STRING" id="431595.K3WLJ0"/>
<dbReference type="Proteomes" id="UP000019132">
    <property type="component" value="Unassembled WGS sequence"/>
</dbReference>
<organism evidence="6 7">
    <name type="scientific">Globisporangium ultimum (strain ATCC 200006 / CBS 805.95 / DAOM BR144)</name>
    <name type="common">Pythium ultimum</name>
    <dbReference type="NCBI Taxonomy" id="431595"/>
    <lineage>
        <taxon>Eukaryota</taxon>
        <taxon>Sar</taxon>
        <taxon>Stramenopiles</taxon>
        <taxon>Oomycota</taxon>
        <taxon>Peronosporomycetes</taxon>
        <taxon>Pythiales</taxon>
        <taxon>Pythiaceae</taxon>
        <taxon>Globisporangium</taxon>
    </lineage>
</organism>
<name>K3WLJ0_GLOUD</name>
<dbReference type="SUPFAM" id="SSF46689">
    <property type="entry name" value="Homeodomain-like"/>
    <property type="match status" value="3"/>
</dbReference>
<dbReference type="PROSITE" id="PS50090">
    <property type="entry name" value="MYB_LIKE"/>
    <property type="match status" value="3"/>
</dbReference>
<dbReference type="InterPro" id="IPR017930">
    <property type="entry name" value="Myb_dom"/>
</dbReference>
<dbReference type="GO" id="GO:0005634">
    <property type="term" value="C:nucleus"/>
    <property type="evidence" value="ECO:0007669"/>
    <property type="project" value="TreeGrafter"/>
</dbReference>
<evidence type="ECO:0000259" key="4">
    <source>
        <dbReference type="PROSITE" id="PS50090"/>
    </source>
</evidence>
<feature type="domain" description="HTH myb-type" evidence="5">
    <location>
        <begin position="77"/>
        <end position="124"/>
    </location>
</feature>
<dbReference type="eggNOG" id="KOG0048">
    <property type="taxonomic scope" value="Eukaryota"/>
</dbReference>
<dbReference type="InParanoid" id="K3WLJ0"/>
<feature type="region of interest" description="Disordered" evidence="3">
    <location>
        <begin position="1"/>
        <end position="30"/>
    </location>
</feature>
<dbReference type="SMART" id="SM00717">
    <property type="entry name" value="SANT"/>
    <property type="match status" value="3"/>
</dbReference>
<dbReference type="PANTHER" id="PTHR45614">
    <property type="entry name" value="MYB PROTEIN-RELATED"/>
    <property type="match status" value="1"/>
</dbReference>
<dbReference type="EMBL" id="GL376573">
    <property type="status" value="NOT_ANNOTATED_CDS"/>
    <property type="molecule type" value="Genomic_DNA"/>
</dbReference>
<accession>K3WLJ0</accession>
<dbReference type="HOGENOM" id="CLU_041233_0_0_1"/>
<dbReference type="CDD" id="cd00167">
    <property type="entry name" value="SANT"/>
    <property type="match status" value="3"/>
</dbReference>
<evidence type="ECO:0000259" key="5">
    <source>
        <dbReference type="PROSITE" id="PS51294"/>
    </source>
</evidence>
<keyword evidence="1" id="KW-0677">Repeat</keyword>
<dbReference type="GO" id="GO:0000978">
    <property type="term" value="F:RNA polymerase II cis-regulatory region sequence-specific DNA binding"/>
    <property type="evidence" value="ECO:0007669"/>
    <property type="project" value="TreeGrafter"/>
</dbReference>
<dbReference type="Pfam" id="PF00249">
    <property type="entry name" value="Myb_DNA-binding"/>
    <property type="match status" value="3"/>
</dbReference>
<dbReference type="GO" id="GO:0000981">
    <property type="term" value="F:DNA-binding transcription factor activity, RNA polymerase II-specific"/>
    <property type="evidence" value="ECO:0007669"/>
    <property type="project" value="TreeGrafter"/>
</dbReference>
<dbReference type="EnsemblProtists" id="PYU1_T005832">
    <property type="protein sequence ID" value="PYU1_T005832"/>
    <property type="gene ID" value="PYU1_G005820"/>
</dbReference>
<dbReference type="PROSITE" id="PS51294">
    <property type="entry name" value="HTH_MYB"/>
    <property type="match status" value="3"/>
</dbReference>
<dbReference type="InterPro" id="IPR001005">
    <property type="entry name" value="SANT/Myb"/>
</dbReference>
<feature type="domain" description="Myb-like" evidence="4">
    <location>
        <begin position="27"/>
        <end position="71"/>
    </location>
</feature>
<evidence type="ECO:0000313" key="6">
    <source>
        <dbReference type="EnsemblProtists" id="PYU1_T005832"/>
    </source>
</evidence>
<dbReference type="Gene3D" id="1.10.10.60">
    <property type="entry name" value="Homeodomain-like"/>
    <property type="match status" value="3"/>
</dbReference>
<feature type="domain" description="HTH myb-type" evidence="5">
    <location>
        <begin position="125"/>
        <end position="179"/>
    </location>
</feature>
<evidence type="ECO:0000256" key="1">
    <source>
        <dbReference type="ARBA" id="ARBA00022737"/>
    </source>
</evidence>
<feature type="domain" description="Myb-like" evidence="4">
    <location>
        <begin position="125"/>
        <end position="175"/>
    </location>
</feature>
<proteinExistence type="predicted"/>
<dbReference type="InterPro" id="IPR050560">
    <property type="entry name" value="MYB_TF"/>
</dbReference>
<evidence type="ECO:0000256" key="3">
    <source>
        <dbReference type="SAM" id="MobiDB-lite"/>
    </source>
</evidence>
<feature type="domain" description="HTH myb-type" evidence="5">
    <location>
        <begin position="27"/>
        <end position="75"/>
    </location>
</feature>
<dbReference type="FunFam" id="1.10.10.60:FF:000010">
    <property type="entry name" value="Transcriptional activator Myb isoform A"/>
    <property type="match status" value="1"/>
</dbReference>